<dbReference type="Gene3D" id="3.40.50.300">
    <property type="entry name" value="P-loop containing nucleotide triphosphate hydrolases"/>
    <property type="match status" value="1"/>
</dbReference>
<evidence type="ECO:0000256" key="4">
    <source>
        <dbReference type="ARBA" id="ARBA00022840"/>
    </source>
</evidence>
<keyword evidence="5" id="KW-0029">Amino-acid transport</keyword>
<dbReference type="SMART" id="SM00382">
    <property type="entry name" value="AAA"/>
    <property type="match status" value="1"/>
</dbReference>
<keyword evidence="8" id="KW-1185">Reference proteome</keyword>
<keyword evidence="3" id="KW-0547">Nucleotide-binding</keyword>
<evidence type="ECO:0000256" key="3">
    <source>
        <dbReference type="ARBA" id="ARBA00022741"/>
    </source>
</evidence>
<name>A0ABS1U4L1_9PROT</name>
<feature type="domain" description="ABC transporter" evidence="6">
    <location>
        <begin position="2"/>
        <end position="231"/>
    </location>
</feature>
<gene>
    <name evidence="7" type="ORF">JMJ56_16490</name>
</gene>
<dbReference type="SUPFAM" id="SSF52540">
    <property type="entry name" value="P-loop containing nucleoside triphosphate hydrolases"/>
    <property type="match status" value="1"/>
</dbReference>
<sequence>MLEVAGLRAGYGGTQVLQGVDLSVGRGEIVALVGRNGVGKTTTMRCLIGLVRATAGSIRFAGEEMSRTAADARARRGIGYIPQGRDVFPRMTVQENLAVGELIGASRRQRRADLVYQYFPILAERRRQMAGTLSGGQQQQLAIGRALIGGPELILLDEPSEGVQPNVVQAIVRVLRSIRDDLGTTIVFVEQNLETILTLADRCCVMEKGKVVDAIPPGAVTSENVRRHLLL</sequence>
<evidence type="ECO:0000259" key="6">
    <source>
        <dbReference type="PROSITE" id="PS50893"/>
    </source>
</evidence>
<evidence type="ECO:0000313" key="7">
    <source>
        <dbReference type="EMBL" id="MBL6079618.1"/>
    </source>
</evidence>
<comment type="caution">
    <text evidence="7">The sequence shown here is derived from an EMBL/GenBank/DDBJ whole genome shotgun (WGS) entry which is preliminary data.</text>
</comment>
<protein>
    <submittedName>
        <fullName evidence="7">ABC transporter ATP-binding protein</fullName>
    </submittedName>
</protein>
<dbReference type="InterPro" id="IPR003439">
    <property type="entry name" value="ABC_transporter-like_ATP-bd"/>
</dbReference>
<organism evidence="7 8">
    <name type="scientific">Belnapia arida</name>
    <dbReference type="NCBI Taxonomy" id="2804533"/>
    <lineage>
        <taxon>Bacteria</taxon>
        <taxon>Pseudomonadati</taxon>
        <taxon>Pseudomonadota</taxon>
        <taxon>Alphaproteobacteria</taxon>
        <taxon>Acetobacterales</taxon>
        <taxon>Roseomonadaceae</taxon>
        <taxon>Belnapia</taxon>
    </lineage>
</organism>
<reference evidence="7 8" key="1">
    <citation type="submission" date="2021-01" db="EMBL/GenBank/DDBJ databases">
        <title>Belnapia mucosa sp. nov. and Belnapia arida sp. nov., isolated from the Tabernas Desert (Almeria, Spain).</title>
        <authorList>
            <person name="Molina-Menor E."/>
            <person name="Vidal-Verdu A."/>
            <person name="Calonge A."/>
            <person name="Satari L."/>
            <person name="Pereto J."/>
            <person name="Porcar M."/>
        </authorList>
    </citation>
    <scope>NUCLEOTIDE SEQUENCE [LARGE SCALE GENOMIC DNA]</scope>
    <source>
        <strain evidence="7 8">T18</strain>
    </source>
</reference>
<keyword evidence="4 7" id="KW-0067">ATP-binding</keyword>
<dbReference type="EMBL" id="JAETWB010000007">
    <property type="protein sequence ID" value="MBL6079618.1"/>
    <property type="molecule type" value="Genomic_DNA"/>
</dbReference>
<dbReference type="GO" id="GO:0005524">
    <property type="term" value="F:ATP binding"/>
    <property type="evidence" value="ECO:0007669"/>
    <property type="project" value="UniProtKB-KW"/>
</dbReference>
<accession>A0ABS1U4L1</accession>
<evidence type="ECO:0000256" key="2">
    <source>
        <dbReference type="ARBA" id="ARBA00022448"/>
    </source>
</evidence>
<dbReference type="PANTHER" id="PTHR43820:SF5">
    <property type="entry name" value="HIGH-AFFINITY BRANCHED-CHAIN AMINO ACID TRANSPORT ATP-BINDING PROTEIN"/>
    <property type="match status" value="1"/>
</dbReference>
<evidence type="ECO:0000256" key="5">
    <source>
        <dbReference type="ARBA" id="ARBA00022970"/>
    </source>
</evidence>
<dbReference type="PANTHER" id="PTHR43820">
    <property type="entry name" value="HIGH-AFFINITY BRANCHED-CHAIN AMINO ACID TRANSPORT ATP-BINDING PROTEIN LIVF"/>
    <property type="match status" value="1"/>
</dbReference>
<evidence type="ECO:0000313" key="8">
    <source>
        <dbReference type="Proteomes" id="UP000660885"/>
    </source>
</evidence>
<proteinExistence type="inferred from homology"/>
<comment type="similarity">
    <text evidence="1">Belongs to the ABC transporter superfamily.</text>
</comment>
<dbReference type="InterPro" id="IPR052156">
    <property type="entry name" value="BCAA_Transport_ATP-bd_LivF"/>
</dbReference>
<dbReference type="Pfam" id="PF00005">
    <property type="entry name" value="ABC_tran"/>
    <property type="match status" value="1"/>
</dbReference>
<dbReference type="InterPro" id="IPR027417">
    <property type="entry name" value="P-loop_NTPase"/>
</dbReference>
<dbReference type="CDD" id="cd03224">
    <property type="entry name" value="ABC_TM1139_LivF_branched"/>
    <property type="match status" value="1"/>
</dbReference>
<dbReference type="InterPro" id="IPR003593">
    <property type="entry name" value="AAA+_ATPase"/>
</dbReference>
<keyword evidence="2" id="KW-0813">Transport</keyword>
<dbReference type="PROSITE" id="PS50893">
    <property type="entry name" value="ABC_TRANSPORTER_2"/>
    <property type="match status" value="1"/>
</dbReference>
<dbReference type="Proteomes" id="UP000660885">
    <property type="component" value="Unassembled WGS sequence"/>
</dbReference>
<evidence type="ECO:0000256" key="1">
    <source>
        <dbReference type="ARBA" id="ARBA00005417"/>
    </source>
</evidence>